<protein>
    <submittedName>
        <fullName evidence="2">Predicted protein</fullName>
    </submittedName>
</protein>
<dbReference type="EMBL" id="GL348713">
    <property type="protein sequence ID" value="EFH70129.1"/>
    <property type="molecule type" value="Genomic_DNA"/>
</dbReference>
<dbReference type="Gramene" id="scaffold_103974.1">
    <property type="protein sequence ID" value="scaffold_103974.1"/>
    <property type="gene ID" value="scaffold_103974.1"/>
</dbReference>
<name>D7KL71_ARALL</name>
<evidence type="ECO:0000313" key="2">
    <source>
        <dbReference type="EMBL" id="EFH70129.1"/>
    </source>
</evidence>
<evidence type="ECO:0000256" key="1">
    <source>
        <dbReference type="SAM" id="SignalP"/>
    </source>
</evidence>
<dbReference type="Proteomes" id="UP000008694">
    <property type="component" value="Unassembled WGS sequence"/>
</dbReference>
<dbReference type="HOGENOM" id="CLU_3127020_0_0_1"/>
<proteinExistence type="predicted"/>
<evidence type="ECO:0000313" key="3">
    <source>
        <dbReference type="Proteomes" id="UP000008694"/>
    </source>
</evidence>
<feature type="chain" id="PRO_5003101598" evidence="1">
    <location>
        <begin position="23"/>
        <end position="50"/>
    </location>
</feature>
<dbReference type="AlphaFoldDB" id="D7KL71"/>
<keyword evidence="1" id="KW-0732">Signal</keyword>
<accession>D7KL71</accession>
<feature type="signal peptide" evidence="1">
    <location>
        <begin position="1"/>
        <end position="22"/>
    </location>
</feature>
<reference evidence="3" key="1">
    <citation type="journal article" date="2011" name="Nat. Genet.">
        <title>The Arabidopsis lyrata genome sequence and the basis of rapid genome size change.</title>
        <authorList>
            <person name="Hu T.T."/>
            <person name="Pattyn P."/>
            <person name="Bakker E.G."/>
            <person name="Cao J."/>
            <person name="Cheng J.-F."/>
            <person name="Clark R.M."/>
            <person name="Fahlgren N."/>
            <person name="Fawcett J.A."/>
            <person name="Grimwood J."/>
            <person name="Gundlach H."/>
            <person name="Haberer G."/>
            <person name="Hollister J.D."/>
            <person name="Ossowski S."/>
            <person name="Ottilar R.P."/>
            <person name="Salamov A.A."/>
            <person name="Schneeberger K."/>
            <person name="Spannagl M."/>
            <person name="Wang X."/>
            <person name="Yang L."/>
            <person name="Nasrallah M.E."/>
            <person name="Bergelson J."/>
            <person name="Carrington J.C."/>
            <person name="Gaut B.S."/>
            <person name="Schmutz J."/>
            <person name="Mayer K.F.X."/>
            <person name="Van de Peer Y."/>
            <person name="Grigoriev I.V."/>
            <person name="Nordborg M."/>
            <person name="Weigel D."/>
            <person name="Guo Y.-L."/>
        </authorList>
    </citation>
    <scope>NUCLEOTIDE SEQUENCE [LARGE SCALE GENOMIC DNA]</scope>
    <source>
        <strain evidence="3">cv. MN47</strain>
    </source>
</reference>
<gene>
    <name evidence="2" type="ORF">ARALYDRAFT_891180</name>
</gene>
<keyword evidence="3" id="KW-1185">Reference proteome</keyword>
<sequence>MEKFSFLSVLFMIATALSNTSSTSINSFYIDFYNSKKQKSNDKYLDGYHE</sequence>
<organism evidence="3">
    <name type="scientific">Arabidopsis lyrata subsp. lyrata</name>
    <name type="common">Lyre-leaved rock-cress</name>
    <dbReference type="NCBI Taxonomy" id="81972"/>
    <lineage>
        <taxon>Eukaryota</taxon>
        <taxon>Viridiplantae</taxon>
        <taxon>Streptophyta</taxon>
        <taxon>Embryophyta</taxon>
        <taxon>Tracheophyta</taxon>
        <taxon>Spermatophyta</taxon>
        <taxon>Magnoliopsida</taxon>
        <taxon>eudicotyledons</taxon>
        <taxon>Gunneridae</taxon>
        <taxon>Pentapetalae</taxon>
        <taxon>rosids</taxon>
        <taxon>malvids</taxon>
        <taxon>Brassicales</taxon>
        <taxon>Brassicaceae</taxon>
        <taxon>Camelineae</taxon>
        <taxon>Arabidopsis</taxon>
    </lineage>
</organism>